<keyword evidence="3" id="KW-0813">Transport</keyword>
<keyword evidence="6 11" id="KW-0067">ATP-binding</keyword>
<organism evidence="11 12">
    <name type="scientific">Alicyclobacillus sendaiensis PA2</name>
    <dbReference type="NCBI Taxonomy" id="3029425"/>
    <lineage>
        <taxon>Bacteria</taxon>
        <taxon>Bacillati</taxon>
        <taxon>Bacillota</taxon>
        <taxon>Bacilli</taxon>
        <taxon>Bacillales</taxon>
        <taxon>Alicyclobacillaceae</taxon>
        <taxon>Alicyclobacillus</taxon>
    </lineage>
</organism>
<keyword evidence="7" id="KW-1133">Transmembrane helix</keyword>
<dbReference type="InterPro" id="IPR003439">
    <property type="entry name" value="ABC_transporter-like_ATP-bd"/>
</dbReference>
<dbReference type="PANTHER" id="PTHR43553">
    <property type="entry name" value="HEAVY METAL TRANSPORTER"/>
    <property type="match status" value="1"/>
</dbReference>
<reference evidence="11 12" key="1">
    <citation type="submission" date="2023-04" db="EMBL/GenBank/DDBJ databases">
        <title>A. sendaiensis sub sp. chiapanensis a novel subspecie with specific adaptation in bacterial cell wall isolated from an active volcano.</title>
        <authorList>
            <person name="Alvarez Gutierrez P.E."/>
            <person name="Ortiz Cortes L.Y."/>
        </authorList>
    </citation>
    <scope>NUCLEOTIDE SEQUENCE [LARGE SCALE GENOMIC DNA]</scope>
    <source>
        <strain evidence="11 12">PA2</strain>
    </source>
</reference>
<dbReference type="Proteomes" id="UP001529245">
    <property type="component" value="Unassembled WGS sequence"/>
</dbReference>
<dbReference type="SUPFAM" id="SSF52540">
    <property type="entry name" value="P-loop containing nucleoside triphosphate hydrolases"/>
    <property type="match status" value="1"/>
</dbReference>
<dbReference type="CDD" id="cd16914">
    <property type="entry name" value="EcfT"/>
    <property type="match status" value="1"/>
</dbReference>
<evidence type="ECO:0000256" key="6">
    <source>
        <dbReference type="ARBA" id="ARBA00022840"/>
    </source>
</evidence>
<proteinExistence type="inferred from homology"/>
<dbReference type="Pfam" id="PF00005">
    <property type="entry name" value="ABC_tran"/>
    <property type="match status" value="1"/>
</dbReference>
<evidence type="ECO:0000256" key="9">
    <source>
        <dbReference type="SAM" id="MobiDB-lite"/>
    </source>
</evidence>
<comment type="caution">
    <text evidence="11">The sequence shown here is derived from an EMBL/GenBank/DDBJ whole genome shotgun (WGS) entry which is preliminary data.</text>
</comment>
<accession>A0ABT6XZU5</accession>
<keyword evidence="5" id="KW-0547">Nucleotide-binding</keyword>
<protein>
    <submittedName>
        <fullName evidence="11">ATP-binding cassette domain-containing protein</fullName>
    </submittedName>
</protein>
<name>A0ABT6XZU5_ALISE</name>
<dbReference type="InterPro" id="IPR050095">
    <property type="entry name" value="ECF_ABC_transporter_ATP-bd"/>
</dbReference>
<feature type="region of interest" description="Disordered" evidence="9">
    <location>
        <begin position="280"/>
        <end position="310"/>
    </location>
</feature>
<feature type="compositionally biased region" description="Low complexity" evidence="9">
    <location>
        <begin position="290"/>
        <end position="307"/>
    </location>
</feature>
<dbReference type="InterPro" id="IPR003339">
    <property type="entry name" value="ABC/ECF_trnsptr_transmembrane"/>
</dbReference>
<dbReference type="GO" id="GO:0005524">
    <property type="term" value="F:ATP binding"/>
    <property type="evidence" value="ECO:0007669"/>
    <property type="project" value="UniProtKB-KW"/>
</dbReference>
<evidence type="ECO:0000256" key="1">
    <source>
        <dbReference type="ARBA" id="ARBA00004141"/>
    </source>
</evidence>
<evidence type="ECO:0000256" key="3">
    <source>
        <dbReference type="ARBA" id="ARBA00022448"/>
    </source>
</evidence>
<sequence length="556" mass="59997">MLLQVKSLTLARNGATLLSNLSFEAAPGEWIVLVGRNGAGKSTLLDALAGLAAPSEGEVTYHPPAGRTEVRRTYVPQSPERLLFATQAAEEFAASLRLSRSDVRQRWEEEVRPRLEPLGLGHLQPDDLPSRLSTGMQRKFVYAMALARPGEVLLCDEPTSGLDAASRAEIIAEIARYVQEGGLAITALHDLDDALFAATRVLAIGDGRLVFDGPPQAFAASAGELERQGVPIPPSARLAWALARAGGPKPGLYAPDELAARLLAPPVSREDGAPVAEPLWESGRTSADRGAAPVSAAPSAGEAGPPSAERERSTFHPALRWLSITAMAIAIAFVHRSAGDLVAVLATAALLVALSAPLRTTLRLTWTWASFAILACAVSGLQLGPPFHAQWAFHFGAAKRTWFEVVPYWCYLQLGQLALARFSSLQLAALTDQALRRAVPRRQRLVASWFGALVTRFIPAVEVMYREQWYAYRVRLQNAGRALSTSRALVDVANVIAPFVIRMLRFGETTADAMEARRLFEVTPPSAILPPWRVSGRDIAATAMALVGIALLIWTR</sequence>
<dbReference type="Gene3D" id="3.40.50.300">
    <property type="entry name" value="P-loop containing nucleotide triphosphate hydrolases"/>
    <property type="match status" value="1"/>
</dbReference>
<dbReference type="RefSeq" id="WP_283204059.1">
    <property type="nucleotide sequence ID" value="NZ_JASGCB010000018.1"/>
</dbReference>
<dbReference type="InterPro" id="IPR027417">
    <property type="entry name" value="P-loop_NTPase"/>
</dbReference>
<evidence type="ECO:0000256" key="5">
    <source>
        <dbReference type="ARBA" id="ARBA00022741"/>
    </source>
</evidence>
<dbReference type="PROSITE" id="PS50893">
    <property type="entry name" value="ABC_TRANSPORTER_2"/>
    <property type="match status" value="1"/>
</dbReference>
<comment type="subcellular location">
    <subcellularLocation>
        <location evidence="1">Membrane</location>
        <topology evidence="1">Multi-pass membrane protein</topology>
    </subcellularLocation>
</comment>
<evidence type="ECO:0000313" key="11">
    <source>
        <dbReference type="EMBL" id="MDI9260606.1"/>
    </source>
</evidence>
<feature type="domain" description="ABC transporter" evidence="10">
    <location>
        <begin position="3"/>
        <end position="231"/>
    </location>
</feature>
<evidence type="ECO:0000256" key="2">
    <source>
        <dbReference type="ARBA" id="ARBA00005417"/>
    </source>
</evidence>
<dbReference type="SMART" id="SM00382">
    <property type="entry name" value="AAA"/>
    <property type="match status" value="1"/>
</dbReference>
<evidence type="ECO:0000313" key="12">
    <source>
        <dbReference type="Proteomes" id="UP001529245"/>
    </source>
</evidence>
<keyword evidence="8" id="KW-0472">Membrane</keyword>
<evidence type="ECO:0000256" key="4">
    <source>
        <dbReference type="ARBA" id="ARBA00022692"/>
    </source>
</evidence>
<keyword evidence="4" id="KW-0812">Transmembrane</keyword>
<keyword evidence="12" id="KW-1185">Reference proteome</keyword>
<dbReference type="EMBL" id="JASGCB010000018">
    <property type="protein sequence ID" value="MDI9260606.1"/>
    <property type="molecule type" value="Genomic_DNA"/>
</dbReference>
<dbReference type="InterPro" id="IPR003593">
    <property type="entry name" value="AAA+_ATPase"/>
</dbReference>
<dbReference type="PANTHER" id="PTHR43553:SF1">
    <property type="entry name" value="ABC TRANSPORTER I FAMILY MEMBER 11, CHLOROPLASTIC"/>
    <property type="match status" value="1"/>
</dbReference>
<comment type="similarity">
    <text evidence="2">Belongs to the ABC transporter superfamily.</text>
</comment>
<gene>
    <name evidence="11" type="ORF">QID03_10445</name>
</gene>
<evidence type="ECO:0000259" key="10">
    <source>
        <dbReference type="PROSITE" id="PS50893"/>
    </source>
</evidence>
<evidence type="ECO:0000256" key="7">
    <source>
        <dbReference type="ARBA" id="ARBA00022989"/>
    </source>
</evidence>
<evidence type="ECO:0000256" key="8">
    <source>
        <dbReference type="ARBA" id="ARBA00023136"/>
    </source>
</evidence>